<keyword evidence="13" id="KW-0675">Receptor</keyword>
<evidence type="ECO:0000259" key="11">
    <source>
        <dbReference type="Pfam" id="PF00593"/>
    </source>
</evidence>
<comment type="caution">
    <text evidence="13">The sequence shown here is derived from an EMBL/GenBank/DDBJ whole genome shotgun (WGS) entry which is preliminary data.</text>
</comment>
<dbReference type="GO" id="GO:0009279">
    <property type="term" value="C:cell outer membrane"/>
    <property type="evidence" value="ECO:0007669"/>
    <property type="project" value="UniProtKB-SubCell"/>
</dbReference>
<dbReference type="Gene3D" id="2.40.170.20">
    <property type="entry name" value="TonB-dependent receptor, beta-barrel domain"/>
    <property type="match status" value="1"/>
</dbReference>
<evidence type="ECO:0000256" key="10">
    <source>
        <dbReference type="SAM" id="SignalP"/>
    </source>
</evidence>
<evidence type="ECO:0000256" key="6">
    <source>
        <dbReference type="ARBA" id="ARBA00023136"/>
    </source>
</evidence>
<keyword evidence="6 8" id="KW-0472">Membrane</keyword>
<dbReference type="InterPro" id="IPR000531">
    <property type="entry name" value="Beta-barrel_TonB"/>
</dbReference>
<feature type="domain" description="TonB-dependent receptor-like beta-barrel" evidence="11">
    <location>
        <begin position="291"/>
        <end position="738"/>
    </location>
</feature>
<dbReference type="PANTHER" id="PTHR30069">
    <property type="entry name" value="TONB-DEPENDENT OUTER MEMBRANE RECEPTOR"/>
    <property type="match status" value="1"/>
</dbReference>
<evidence type="ECO:0000256" key="8">
    <source>
        <dbReference type="RuleBase" id="RU003357"/>
    </source>
</evidence>
<evidence type="ECO:0000256" key="5">
    <source>
        <dbReference type="ARBA" id="ARBA00023077"/>
    </source>
</evidence>
<dbReference type="SUPFAM" id="SSF56935">
    <property type="entry name" value="Porins"/>
    <property type="match status" value="1"/>
</dbReference>
<accession>A0A5C5ZU31</accession>
<keyword evidence="4" id="KW-0812">Transmembrane</keyword>
<dbReference type="InterPro" id="IPR039426">
    <property type="entry name" value="TonB-dep_rcpt-like"/>
</dbReference>
<keyword evidence="7" id="KW-0998">Cell outer membrane</keyword>
<dbReference type="GO" id="GO:0015344">
    <property type="term" value="F:siderophore uptake transmembrane transporter activity"/>
    <property type="evidence" value="ECO:0007669"/>
    <property type="project" value="TreeGrafter"/>
</dbReference>
<keyword evidence="3" id="KW-1134">Transmembrane beta strand</keyword>
<dbReference type="GO" id="GO:0044718">
    <property type="term" value="P:siderophore transmembrane transport"/>
    <property type="evidence" value="ECO:0007669"/>
    <property type="project" value="TreeGrafter"/>
</dbReference>
<dbReference type="PANTHER" id="PTHR30069:SF37">
    <property type="entry name" value="FERRIC VIBRIOBACTIN RECEPTOR VIUA"/>
    <property type="match status" value="1"/>
</dbReference>
<evidence type="ECO:0000256" key="3">
    <source>
        <dbReference type="ARBA" id="ARBA00022452"/>
    </source>
</evidence>
<evidence type="ECO:0000313" key="13">
    <source>
        <dbReference type="EMBL" id="TWT90595.1"/>
    </source>
</evidence>
<evidence type="ECO:0000259" key="12">
    <source>
        <dbReference type="Pfam" id="PF07715"/>
    </source>
</evidence>
<evidence type="ECO:0000256" key="2">
    <source>
        <dbReference type="ARBA" id="ARBA00022448"/>
    </source>
</evidence>
<dbReference type="Proteomes" id="UP000315440">
    <property type="component" value="Unassembled WGS sequence"/>
</dbReference>
<keyword evidence="14" id="KW-1185">Reference proteome</keyword>
<feature type="chain" id="PRO_5023083643" evidence="10">
    <location>
        <begin position="34"/>
        <end position="772"/>
    </location>
</feature>
<sequence length="772" mass="86718" precursor="true">MTSMRIDRWNQCVARLIGVALLMAMASAAPVGAAEDLPPIPGAAVATDSVDDSELDEGSDEDSEEGDDLDKLLDMDLDQLSQVKVTTQEFSSAALTEVRTEEGGRSVSPAAITTISREDIYRSGARGLNELLEIYVPNFQWVLHHWEQSHIGLRGVISDREDKYLLLVNGRIMNDKTHYGAASERELPQLGDIHHIDVVRGPGSAIYGPGAVSMVIAIYTETAETFTGTRFHARQGFIDEYSTLELTHAFQWDCAEGGMLFYAGVGSRDGADQDYAPLVFGTSDPGWPGDGDTTVEYQDYIAETNVQNEINHYNEAFDNLLPLKFFIDYKYEDLEIWARYTRGGVQYATAPTAGLFSPAGYGNYVTELQNSTGTQQATLHSKYETEIHEDLKFIATLGFDHSEFARTLFVGPTESYAEEELNGRAVFVSTLGDHQIAYGGEIYYDWFGLESHLLPVPPTNGRLGADFTPWSTQTYSALFEDQWQINDEWTTFMGGRWDKNTYTGWMYSPKAAVVYTPDDKTAWKLLLNRSQRMNFAEELRAQWLSNRTDGQPEILRSYELRLERSPTECFNHAMSIFYLDLDAIAWNGVTNSSTLTGNQTQYGIEYETYYKHGCWTLQGSHSFSKLIKFTRFDPTVTPFITASPDGYGNDLNNWSNHITKLFVQCQLTPKLSSDTSLRYYWGFAGAKDVQDRANAGGGAFGATRPDWDRPYLDSVFLNHALNYRVDRNIRLRLEGYNLLGMFQNTLNKRIYGGEGSYRVDPAAVGLSCEMTY</sequence>
<organism evidence="13 14">
    <name type="scientific">Pseudobythopirellula maris</name>
    <dbReference type="NCBI Taxonomy" id="2527991"/>
    <lineage>
        <taxon>Bacteria</taxon>
        <taxon>Pseudomonadati</taxon>
        <taxon>Planctomycetota</taxon>
        <taxon>Planctomycetia</taxon>
        <taxon>Pirellulales</taxon>
        <taxon>Lacipirellulaceae</taxon>
        <taxon>Pseudobythopirellula</taxon>
    </lineage>
</organism>
<reference evidence="13 14" key="1">
    <citation type="submission" date="2019-02" db="EMBL/GenBank/DDBJ databases">
        <title>Deep-cultivation of Planctomycetes and their phenomic and genomic characterization uncovers novel biology.</title>
        <authorList>
            <person name="Wiegand S."/>
            <person name="Jogler M."/>
            <person name="Boedeker C."/>
            <person name="Pinto D."/>
            <person name="Vollmers J."/>
            <person name="Rivas-Marin E."/>
            <person name="Kohn T."/>
            <person name="Peeters S.H."/>
            <person name="Heuer A."/>
            <person name="Rast P."/>
            <person name="Oberbeckmann S."/>
            <person name="Bunk B."/>
            <person name="Jeske O."/>
            <person name="Meyerdierks A."/>
            <person name="Storesund J.E."/>
            <person name="Kallscheuer N."/>
            <person name="Luecker S."/>
            <person name="Lage O.M."/>
            <person name="Pohl T."/>
            <person name="Merkel B.J."/>
            <person name="Hornburger P."/>
            <person name="Mueller R.-W."/>
            <person name="Bruemmer F."/>
            <person name="Labrenz M."/>
            <person name="Spormann A.M."/>
            <person name="Op Den Camp H."/>
            <person name="Overmann J."/>
            <person name="Amann R."/>
            <person name="Jetten M.S.M."/>
            <person name="Mascher T."/>
            <person name="Medema M.H."/>
            <person name="Devos D.P."/>
            <person name="Kaster A.-K."/>
            <person name="Ovreas L."/>
            <person name="Rohde M."/>
            <person name="Galperin M.Y."/>
            <person name="Jogler C."/>
        </authorList>
    </citation>
    <scope>NUCLEOTIDE SEQUENCE [LARGE SCALE GENOMIC DNA]</scope>
    <source>
        <strain evidence="13 14">Mal64</strain>
    </source>
</reference>
<dbReference type="InterPro" id="IPR037066">
    <property type="entry name" value="Plug_dom_sf"/>
</dbReference>
<keyword evidence="5 8" id="KW-0798">TonB box</keyword>
<dbReference type="OrthoDB" id="9815954at2"/>
<dbReference type="InterPro" id="IPR036942">
    <property type="entry name" value="Beta-barrel_TonB_sf"/>
</dbReference>
<evidence type="ECO:0000256" key="1">
    <source>
        <dbReference type="ARBA" id="ARBA00004571"/>
    </source>
</evidence>
<dbReference type="InterPro" id="IPR012910">
    <property type="entry name" value="Plug_dom"/>
</dbReference>
<evidence type="ECO:0000256" key="7">
    <source>
        <dbReference type="ARBA" id="ARBA00023237"/>
    </source>
</evidence>
<name>A0A5C5ZU31_9BACT</name>
<dbReference type="Pfam" id="PF00593">
    <property type="entry name" value="TonB_dep_Rec_b-barrel"/>
    <property type="match status" value="1"/>
</dbReference>
<dbReference type="Gene3D" id="2.170.130.10">
    <property type="entry name" value="TonB-dependent receptor, plug domain"/>
    <property type="match status" value="1"/>
</dbReference>
<proteinExistence type="inferred from homology"/>
<feature type="region of interest" description="Disordered" evidence="9">
    <location>
        <begin position="33"/>
        <end position="68"/>
    </location>
</feature>
<evidence type="ECO:0000256" key="9">
    <source>
        <dbReference type="SAM" id="MobiDB-lite"/>
    </source>
</evidence>
<feature type="compositionally biased region" description="Acidic residues" evidence="9">
    <location>
        <begin position="49"/>
        <end position="68"/>
    </location>
</feature>
<gene>
    <name evidence="13" type="ORF">Mal64_09890</name>
</gene>
<keyword evidence="2" id="KW-0813">Transport</keyword>
<feature type="domain" description="TonB-dependent receptor plug" evidence="12">
    <location>
        <begin position="108"/>
        <end position="213"/>
    </location>
</feature>
<comment type="similarity">
    <text evidence="8">Belongs to the TonB-dependent receptor family.</text>
</comment>
<evidence type="ECO:0000256" key="4">
    <source>
        <dbReference type="ARBA" id="ARBA00022692"/>
    </source>
</evidence>
<evidence type="ECO:0000313" key="14">
    <source>
        <dbReference type="Proteomes" id="UP000315440"/>
    </source>
</evidence>
<comment type="subcellular location">
    <subcellularLocation>
        <location evidence="1">Cell outer membrane</location>
        <topology evidence="1">Multi-pass membrane protein</topology>
    </subcellularLocation>
</comment>
<feature type="signal peptide" evidence="10">
    <location>
        <begin position="1"/>
        <end position="33"/>
    </location>
</feature>
<dbReference type="EMBL" id="SJPQ01000001">
    <property type="protein sequence ID" value="TWT90595.1"/>
    <property type="molecule type" value="Genomic_DNA"/>
</dbReference>
<keyword evidence="10" id="KW-0732">Signal</keyword>
<protein>
    <submittedName>
        <fullName evidence="13">Catecholate siderophore receptor CirA</fullName>
    </submittedName>
</protein>
<dbReference type="AlphaFoldDB" id="A0A5C5ZU31"/>
<dbReference type="Pfam" id="PF07715">
    <property type="entry name" value="Plug"/>
    <property type="match status" value="1"/>
</dbReference>